<evidence type="ECO:0000256" key="7">
    <source>
        <dbReference type="ARBA" id="ARBA00023310"/>
    </source>
</evidence>
<name>A0A5B1M7T0_9ACTN</name>
<comment type="function">
    <text evidence="8">This protein is part of the stalk that links CF(0) to CF(1). It either transmits conformational changes from CF(0) to CF(1) or is implicated in proton conduction.</text>
</comment>
<dbReference type="NCBIfam" id="TIGR01145">
    <property type="entry name" value="ATP_synt_delta"/>
    <property type="match status" value="1"/>
</dbReference>
<comment type="function">
    <text evidence="8">F(1)F(0) ATP synthase produces ATP from ADP in the presence of a proton or sodium gradient. F-type ATPases consist of two structural domains, F(1) containing the extramembraneous catalytic core and F(0) containing the membrane proton channel, linked together by a central stalk and a peripheral stalk. During catalysis, ATP synthesis in the catalytic domain of F(1) is coupled via a rotary mechanism of the central stalk subunits to proton translocation.</text>
</comment>
<accession>A0A5B1M7T0</accession>
<comment type="subcellular location">
    <subcellularLocation>
        <location evidence="8">Cell membrane</location>
        <topology evidence="8">Peripheral membrane protein</topology>
    </subcellularLocation>
    <subcellularLocation>
        <location evidence="1">Membrane</location>
    </subcellularLocation>
</comment>
<dbReference type="GO" id="GO:0045259">
    <property type="term" value="C:proton-transporting ATP synthase complex"/>
    <property type="evidence" value="ECO:0007669"/>
    <property type="project" value="UniProtKB-KW"/>
</dbReference>
<organism evidence="9 10">
    <name type="scientific">Nocardioides antri</name>
    <dbReference type="NCBI Taxonomy" id="2607659"/>
    <lineage>
        <taxon>Bacteria</taxon>
        <taxon>Bacillati</taxon>
        <taxon>Actinomycetota</taxon>
        <taxon>Actinomycetes</taxon>
        <taxon>Propionibacteriales</taxon>
        <taxon>Nocardioidaceae</taxon>
        <taxon>Nocardioides</taxon>
    </lineage>
</organism>
<protein>
    <recommendedName>
        <fullName evidence="8">ATP synthase subunit delta</fullName>
    </recommendedName>
    <alternativeName>
        <fullName evidence="8">ATP synthase F(1) sector subunit delta</fullName>
    </alternativeName>
    <alternativeName>
        <fullName evidence="8">F-type ATPase subunit delta</fullName>
        <shortName evidence="8">F-ATPase subunit delta</shortName>
    </alternativeName>
</protein>
<keyword evidence="10" id="KW-1185">Reference proteome</keyword>
<dbReference type="AlphaFoldDB" id="A0A5B1M7T0"/>
<dbReference type="PANTHER" id="PTHR11910">
    <property type="entry name" value="ATP SYNTHASE DELTA CHAIN"/>
    <property type="match status" value="1"/>
</dbReference>
<reference evidence="9 10" key="1">
    <citation type="submission" date="2019-09" db="EMBL/GenBank/DDBJ databases">
        <title>Nocardioides panacisoli sp. nov., isolated from the soil of a ginseng field.</title>
        <authorList>
            <person name="Cho C."/>
        </authorList>
    </citation>
    <scope>NUCLEOTIDE SEQUENCE [LARGE SCALE GENOMIC DNA]</scope>
    <source>
        <strain evidence="9 10">BN140041</strain>
    </source>
</reference>
<gene>
    <name evidence="8" type="primary">atpH</name>
    <name evidence="9" type="ORF">F0U47_01140</name>
</gene>
<dbReference type="Proteomes" id="UP000324351">
    <property type="component" value="Unassembled WGS sequence"/>
</dbReference>
<keyword evidence="6 8" id="KW-0139">CF(1)</keyword>
<evidence type="ECO:0000256" key="3">
    <source>
        <dbReference type="ARBA" id="ARBA00022781"/>
    </source>
</evidence>
<evidence type="ECO:0000256" key="1">
    <source>
        <dbReference type="ARBA" id="ARBA00004370"/>
    </source>
</evidence>
<keyword evidence="4 8" id="KW-0406">Ion transport</keyword>
<keyword evidence="8" id="KW-1003">Cell membrane</keyword>
<evidence type="ECO:0000256" key="4">
    <source>
        <dbReference type="ARBA" id="ARBA00023065"/>
    </source>
</evidence>
<evidence type="ECO:0000313" key="9">
    <source>
        <dbReference type="EMBL" id="KAA1428853.1"/>
    </source>
</evidence>
<evidence type="ECO:0000313" key="10">
    <source>
        <dbReference type="Proteomes" id="UP000324351"/>
    </source>
</evidence>
<evidence type="ECO:0000256" key="8">
    <source>
        <dbReference type="HAMAP-Rule" id="MF_01416"/>
    </source>
</evidence>
<comment type="caution">
    <text evidence="9">The sequence shown here is derived from an EMBL/GenBank/DDBJ whole genome shotgun (WGS) entry which is preliminary data.</text>
</comment>
<dbReference type="PRINTS" id="PR00125">
    <property type="entry name" value="ATPASEDELTA"/>
</dbReference>
<keyword evidence="2 8" id="KW-0813">Transport</keyword>
<dbReference type="RefSeq" id="WP_149748475.1">
    <property type="nucleotide sequence ID" value="NZ_VUJW01000001.1"/>
</dbReference>
<evidence type="ECO:0000256" key="2">
    <source>
        <dbReference type="ARBA" id="ARBA00022448"/>
    </source>
</evidence>
<dbReference type="GO" id="GO:0046933">
    <property type="term" value="F:proton-transporting ATP synthase activity, rotational mechanism"/>
    <property type="evidence" value="ECO:0007669"/>
    <property type="project" value="UniProtKB-UniRule"/>
</dbReference>
<keyword evidence="5 8" id="KW-0472">Membrane</keyword>
<keyword evidence="3 8" id="KW-0375">Hydrogen ion transport</keyword>
<dbReference type="InterPro" id="IPR000711">
    <property type="entry name" value="ATPase_OSCP/dsu"/>
</dbReference>
<dbReference type="InterPro" id="IPR020781">
    <property type="entry name" value="ATPase_OSCP/d_CS"/>
</dbReference>
<keyword evidence="7 8" id="KW-0066">ATP synthesis</keyword>
<dbReference type="PROSITE" id="PS00389">
    <property type="entry name" value="ATPASE_DELTA"/>
    <property type="match status" value="1"/>
</dbReference>
<comment type="similarity">
    <text evidence="8">Belongs to the ATPase delta chain family.</text>
</comment>
<reference evidence="9 10" key="2">
    <citation type="submission" date="2019-09" db="EMBL/GenBank/DDBJ databases">
        <authorList>
            <person name="Jin C."/>
        </authorList>
    </citation>
    <scope>NUCLEOTIDE SEQUENCE [LARGE SCALE GENOMIC DNA]</scope>
    <source>
        <strain evidence="9 10">BN140041</strain>
    </source>
</reference>
<dbReference type="Pfam" id="PF00213">
    <property type="entry name" value="OSCP"/>
    <property type="match status" value="1"/>
</dbReference>
<dbReference type="NCBIfam" id="NF009967">
    <property type="entry name" value="PRK13430.1"/>
    <property type="match status" value="1"/>
</dbReference>
<evidence type="ECO:0000256" key="5">
    <source>
        <dbReference type="ARBA" id="ARBA00023136"/>
    </source>
</evidence>
<dbReference type="GO" id="GO:0005886">
    <property type="term" value="C:plasma membrane"/>
    <property type="evidence" value="ECO:0007669"/>
    <property type="project" value="UniProtKB-SubCell"/>
</dbReference>
<dbReference type="EMBL" id="VUJW01000001">
    <property type="protein sequence ID" value="KAA1428853.1"/>
    <property type="molecule type" value="Genomic_DNA"/>
</dbReference>
<proteinExistence type="inferred from homology"/>
<sequence>MVSSFRGASADAVAALTDQVGDSATVAEDLFAAAATFRSEGALRRFATDSSVPVDAKTGLVSQLWQGKVDAASLELLKDAVSRRWTRTRDLADGLEHVGVVASVNSSGEDAGRLVDELFSVRSVVADSSDLRNALSDPARSGEDKAALVDTLLGGKVLPATVTLVKQALSGGHRTITVALEEYEKVAADVRGRGVATVRVARPLPEGDLQRLAAALTEQYGRPVHLNVVVDPDVLGGIKVEIGDDVIDGTIASRLDDARRKLAG</sequence>
<dbReference type="HAMAP" id="MF_01416">
    <property type="entry name" value="ATP_synth_delta_bact"/>
    <property type="match status" value="1"/>
</dbReference>
<evidence type="ECO:0000256" key="6">
    <source>
        <dbReference type="ARBA" id="ARBA00023196"/>
    </source>
</evidence>